<dbReference type="OrthoDB" id="4863521at2"/>
<dbReference type="Proteomes" id="UP000296469">
    <property type="component" value="Chromosome"/>
</dbReference>
<evidence type="ECO:0000313" key="1">
    <source>
        <dbReference type="EMBL" id="QCB94817.1"/>
    </source>
</evidence>
<sequence length="281" mass="29414">MTEQPRSAHHAIATSVLDDGFDPFTARPRDLLVRGLPPRPDPHTDPGLATLWERQARRFAGFAHLPAQAALPEGALPTRALGLHPTEHCGYTLTSVGAPFTALFATWSVPNLRYVPSPHGPDLFRTFLGLGFLDVHVEMTVDASDAVTATLTAQGVGAVGLPVAPGDVLTGSLCLDANPPGRANYVLANETRSETVSFSLDTGFPPAVTVDVGVSRGAAGNALNPLAGFGAVWFDELSAYTTAGPRPVTGGQAVTMVGWDGATLATPVRLNDYAFRVVRAG</sequence>
<accession>A0A4P7SMR9</accession>
<dbReference type="GO" id="GO:0006508">
    <property type="term" value="P:proteolysis"/>
    <property type="evidence" value="ECO:0007669"/>
    <property type="project" value="InterPro"/>
</dbReference>
<gene>
    <name evidence="1" type="ORF">E5225_15855</name>
</gene>
<reference evidence="1 2" key="1">
    <citation type="submission" date="2019-04" db="EMBL/GenBank/DDBJ databases">
        <title>Isolation and identification of Cellulomonas shaoxiangyii sp. Nov. isolated from feces of the Tibetan antelopes (Pantholops hodgsonii) in the Qinghai-Tibet plateau of China.</title>
        <authorList>
            <person name="Tian Z."/>
        </authorList>
    </citation>
    <scope>NUCLEOTIDE SEQUENCE [LARGE SCALE GENOMIC DNA]</scope>
    <source>
        <strain evidence="1 2">Z28</strain>
    </source>
</reference>
<keyword evidence="2" id="KW-1185">Reference proteome</keyword>
<protein>
    <submittedName>
        <fullName evidence="1">Uncharacterized protein</fullName>
    </submittedName>
</protein>
<dbReference type="EMBL" id="CP039291">
    <property type="protein sequence ID" value="QCB94817.1"/>
    <property type="molecule type" value="Genomic_DNA"/>
</dbReference>
<dbReference type="Pfam" id="PF01828">
    <property type="entry name" value="Peptidase_A4"/>
    <property type="match status" value="1"/>
</dbReference>
<dbReference type="KEGG" id="celz:E5225_15855"/>
<organism evidence="1 2">
    <name type="scientific">Cellulomonas shaoxiangyii</name>
    <dbReference type="NCBI Taxonomy" id="2566013"/>
    <lineage>
        <taxon>Bacteria</taxon>
        <taxon>Bacillati</taxon>
        <taxon>Actinomycetota</taxon>
        <taxon>Actinomycetes</taxon>
        <taxon>Micrococcales</taxon>
        <taxon>Cellulomonadaceae</taxon>
        <taxon>Cellulomonas</taxon>
    </lineage>
</organism>
<dbReference type="SUPFAM" id="SSF49899">
    <property type="entry name" value="Concanavalin A-like lectins/glucanases"/>
    <property type="match status" value="1"/>
</dbReference>
<dbReference type="InterPro" id="IPR038656">
    <property type="entry name" value="Peptidase_G1_sf"/>
</dbReference>
<proteinExistence type="predicted"/>
<dbReference type="InterPro" id="IPR013320">
    <property type="entry name" value="ConA-like_dom_sf"/>
</dbReference>
<dbReference type="Gene3D" id="2.60.120.700">
    <property type="entry name" value="Peptidase G1"/>
    <property type="match status" value="1"/>
</dbReference>
<evidence type="ECO:0000313" key="2">
    <source>
        <dbReference type="Proteomes" id="UP000296469"/>
    </source>
</evidence>
<dbReference type="GO" id="GO:0070007">
    <property type="term" value="F:glutamic-type endopeptidase activity"/>
    <property type="evidence" value="ECO:0007669"/>
    <property type="project" value="InterPro"/>
</dbReference>
<dbReference type="InterPro" id="IPR000250">
    <property type="entry name" value="Peptidase_G1"/>
</dbReference>
<dbReference type="RefSeq" id="WP_135972091.1">
    <property type="nucleotide sequence ID" value="NZ_CP039291.1"/>
</dbReference>
<name>A0A4P7SMR9_9CELL</name>
<dbReference type="AlphaFoldDB" id="A0A4P7SMR9"/>